<dbReference type="InterPro" id="IPR005140">
    <property type="entry name" value="eRF1_Pelota-like_N"/>
</dbReference>
<dbReference type="InterPro" id="IPR004403">
    <property type="entry name" value="Peptide_chain-rel_eRF1/aRF1"/>
</dbReference>
<dbReference type="Pfam" id="PF03464">
    <property type="entry name" value="eRF1_2"/>
    <property type="match status" value="1"/>
</dbReference>
<feature type="domain" description="eRF1" evidence="9">
    <location>
        <begin position="83"/>
        <end position="139"/>
    </location>
</feature>
<comment type="similarity">
    <text evidence="2">Belongs to the eukaryotic release factor 1 family.</text>
</comment>
<dbReference type="EMBL" id="JAAMPC010000013">
    <property type="protein sequence ID" value="KAG2268014.1"/>
    <property type="molecule type" value="Genomic_DNA"/>
</dbReference>
<gene>
    <name evidence="10" type="ORF">Bca52824_062569</name>
</gene>
<sequence length="329" mass="37332">MISLIMPAPRDQRREVLHKFTVDLPRKHERGGQSVLHFARLSMEKRHNYVRKTGELATLLYINPATIQPNVAASTKRLSSVKFIQEKKLIAKYFEEISLDTGKYALEMGAIETLIVWENLDINRYELKNSTSGEVVVNHFGKDQETDQSNFLRFIPGKIYVQLLPSSNIKSRANRQSVLSSLAITCAQQGLKLYNKVPSNGLVLYTGTIFTVDLPRKHERGGQSVLHFARLSMEKRHNYVRKTGELATLLYINPATIQPNVAASTKRLSSVKFIQEKKLIAKYFEEISLDTGKYELKNSTSGEVVVNHFGKDQETDQSNFLRTEKDASA</sequence>
<dbReference type="InterPro" id="IPR042226">
    <property type="entry name" value="eFR1_2_sf"/>
</dbReference>
<evidence type="ECO:0000313" key="10">
    <source>
        <dbReference type="EMBL" id="KAG2268014.1"/>
    </source>
</evidence>
<evidence type="ECO:0000256" key="6">
    <source>
        <dbReference type="ARBA" id="ARBA00045523"/>
    </source>
</evidence>
<comment type="function">
    <text evidence="6">Directs the termination of nascent peptide synthesis (translation) in response to the termination codons UAA, UAG and UGA. Modulates plant growth and development.</text>
</comment>
<comment type="subcellular location">
    <subcellularLocation>
        <location evidence="1">Cytoplasm</location>
    </subcellularLocation>
</comment>
<evidence type="ECO:0000256" key="1">
    <source>
        <dbReference type="ARBA" id="ARBA00004496"/>
    </source>
</evidence>
<dbReference type="InterPro" id="IPR029064">
    <property type="entry name" value="Ribosomal_eL30-like_sf"/>
</dbReference>
<reference evidence="10 11" key="1">
    <citation type="submission" date="2020-02" db="EMBL/GenBank/DDBJ databases">
        <authorList>
            <person name="Ma Q."/>
            <person name="Huang Y."/>
            <person name="Song X."/>
            <person name="Pei D."/>
        </authorList>
    </citation>
    <scope>NUCLEOTIDE SEQUENCE [LARGE SCALE GENOMIC DNA]</scope>
    <source>
        <strain evidence="10">Sxm20200214</strain>
        <tissue evidence="10">Leaf</tissue>
    </source>
</reference>
<evidence type="ECO:0000256" key="2">
    <source>
        <dbReference type="ARBA" id="ARBA00005326"/>
    </source>
</evidence>
<proteinExistence type="inferred from homology"/>
<feature type="domain" description="eRF1" evidence="8">
    <location>
        <begin position="11"/>
        <end position="62"/>
    </location>
</feature>
<dbReference type="Gene3D" id="3.30.420.60">
    <property type="entry name" value="eRF1 domain 2"/>
    <property type="match status" value="2"/>
</dbReference>
<evidence type="ECO:0000259" key="7">
    <source>
        <dbReference type="Pfam" id="PF03463"/>
    </source>
</evidence>
<dbReference type="InterPro" id="IPR005142">
    <property type="entry name" value="eRF1_3"/>
</dbReference>
<keyword evidence="4" id="KW-0341">Growth regulation</keyword>
<dbReference type="SUPFAM" id="SSF55481">
    <property type="entry name" value="N-terminal domain of eukaryotic peptide chain release factor subunit 1, ERF1"/>
    <property type="match status" value="1"/>
</dbReference>
<dbReference type="InterPro" id="IPR024049">
    <property type="entry name" value="eRF1_1_sf"/>
</dbReference>
<feature type="domain" description="eRF1/Pelota-like N-terminal" evidence="7">
    <location>
        <begin position="165"/>
        <end position="212"/>
    </location>
</feature>
<protein>
    <submittedName>
        <fullName evidence="10">Uncharacterized protein</fullName>
    </submittedName>
</protein>
<accession>A0A8X7QI82</accession>
<evidence type="ECO:0000256" key="3">
    <source>
        <dbReference type="ARBA" id="ARBA00022490"/>
    </source>
</evidence>
<dbReference type="Pfam" id="PF03465">
    <property type="entry name" value="eRF1_3"/>
    <property type="match status" value="1"/>
</dbReference>
<dbReference type="Gene3D" id="3.30.1330.30">
    <property type="match status" value="1"/>
</dbReference>
<keyword evidence="3" id="KW-0963">Cytoplasm</keyword>
<keyword evidence="5" id="KW-0648">Protein biosynthesis</keyword>
<evidence type="ECO:0000259" key="9">
    <source>
        <dbReference type="Pfam" id="PF03465"/>
    </source>
</evidence>
<dbReference type="InterPro" id="IPR005141">
    <property type="entry name" value="eRF1_2"/>
</dbReference>
<dbReference type="OrthoDB" id="10254527at2759"/>
<dbReference type="Proteomes" id="UP000886595">
    <property type="component" value="Unassembled WGS sequence"/>
</dbReference>
<dbReference type="AlphaFoldDB" id="A0A8X7QI82"/>
<dbReference type="Pfam" id="PF03463">
    <property type="entry name" value="eRF1_1"/>
    <property type="match status" value="1"/>
</dbReference>
<evidence type="ECO:0000313" key="11">
    <source>
        <dbReference type="Proteomes" id="UP000886595"/>
    </source>
</evidence>
<evidence type="ECO:0000256" key="4">
    <source>
        <dbReference type="ARBA" id="ARBA00022604"/>
    </source>
</evidence>
<dbReference type="SUPFAM" id="SSF55315">
    <property type="entry name" value="L30e-like"/>
    <property type="match status" value="1"/>
</dbReference>
<dbReference type="GO" id="GO:0003747">
    <property type="term" value="F:translation release factor activity"/>
    <property type="evidence" value="ECO:0007669"/>
    <property type="project" value="InterPro"/>
</dbReference>
<comment type="caution">
    <text evidence="10">The sequence shown here is derived from an EMBL/GenBank/DDBJ whole genome shotgun (WGS) entry which is preliminary data.</text>
</comment>
<evidence type="ECO:0000259" key="8">
    <source>
        <dbReference type="Pfam" id="PF03464"/>
    </source>
</evidence>
<dbReference type="SUPFAM" id="SSF53137">
    <property type="entry name" value="Translational machinery components"/>
    <property type="match status" value="2"/>
</dbReference>
<dbReference type="PANTHER" id="PTHR10113">
    <property type="entry name" value="PEPTIDE CHAIN RELEASE FACTOR SUBUNIT 1"/>
    <property type="match status" value="1"/>
</dbReference>
<name>A0A8X7QI82_BRACI</name>
<organism evidence="10 11">
    <name type="scientific">Brassica carinata</name>
    <name type="common">Ethiopian mustard</name>
    <name type="synonym">Abyssinian cabbage</name>
    <dbReference type="NCBI Taxonomy" id="52824"/>
    <lineage>
        <taxon>Eukaryota</taxon>
        <taxon>Viridiplantae</taxon>
        <taxon>Streptophyta</taxon>
        <taxon>Embryophyta</taxon>
        <taxon>Tracheophyta</taxon>
        <taxon>Spermatophyta</taxon>
        <taxon>Magnoliopsida</taxon>
        <taxon>eudicotyledons</taxon>
        <taxon>Gunneridae</taxon>
        <taxon>Pentapetalae</taxon>
        <taxon>rosids</taxon>
        <taxon>malvids</taxon>
        <taxon>Brassicales</taxon>
        <taxon>Brassicaceae</taxon>
        <taxon>Brassiceae</taxon>
        <taxon>Brassica</taxon>
    </lineage>
</organism>
<keyword evidence="11" id="KW-1185">Reference proteome</keyword>
<evidence type="ECO:0000256" key="5">
    <source>
        <dbReference type="ARBA" id="ARBA00022917"/>
    </source>
</evidence>